<gene>
    <name evidence="1" type="ORF">LACBIDRAFT_306701</name>
</gene>
<dbReference type="KEGG" id="lbc:LACBIDRAFT_306701"/>
<organism evidence="2">
    <name type="scientific">Laccaria bicolor (strain S238N-H82 / ATCC MYA-4686)</name>
    <name type="common">Bicoloured deceiver</name>
    <name type="synonym">Laccaria laccata var. bicolor</name>
    <dbReference type="NCBI Taxonomy" id="486041"/>
    <lineage>
        <taxon>Eukaryota</taxon>
        <taxon>Fungi</taxon>
        <taxon>Dikarya</taxon>
        <taxon>Basidiomycota</taxon>
        <taxon>Agaricomycotina</taxon>
        <taxon>Agaricomycetes</taxon>
        <taxon>Agaricomycetidae</taxon>
        <taxon>Agaricales</taxon>
        <taxon>Agaricineae</taxon>
        <taxon>Hydnangiaceae</taxon>
        <taxon>Laccaria</taxon>
    </lineage>
</organism>
<sequence>MHTTVFALTCSNAYTHRHLLLPPHCIRRHCKFEESMLILRSKIRCRKGHVECSKDRKTNGWR</sequence>
<accession>B0DNK5</accession>
<reference evidence="1 2" key="1">
    <citation type="journal article" date="2008" name="Nature">
        <title>The genome of Laccaria bicolor provides insights into mycorrhizal symbiosis.</title>
        <authorList>
            <person name="Martin F."/>
            <person name="Aerts A."/>
            <person name="Ahren D."/>
            <person name="Brun A."/>
            <person name="Danchin E.G.J."/>
            <person name="Duchaussoy F."/>
            <person name="Gibon J."/>
            <person name="Kohler A."/>
            <person name="Lindquist E."/>
            <person name="Pereda V."/>
            <person name="Salamov A."/>
            <person name="Shapiro H.J."/>
            <person name="Wuyts J."/>
            <person name="Blaudez D."/>
            <person name="Buee M."/>
            <person name="Brokstein P."/>
            <person name="Canbaeck B."/>
            <person name="Cohen D."/>
            <person name="Courty P.E."/>
            <person name="Coutinho P.M."/>
            <person name="Delaruelle C."/>
            <person name="Detter J.C."/>
            <person name="Deveau A."/>
            <person name="DiFazio S."/>
            <person name="Duplessis S."/>
            <person name="Fraissinet-Tachet L."/>
            <person name="Lucic E."/>
            <person name="Frey-Klett P."/>
            <person name="Fourrey C."/>
            <person name="Feussner I."/>
            <person name="Gay G."/>
            <person name="Grimwood J."/>
            <person name="Hoegger P.J."/>
            <person name="Jain P."/>
            <person name="Kilaru S."/>
            <person name="Labbe J."/>
            <person name="Lin Y.C."/>
            <person name="Legue V."/>
            <person name="Le Tacon F."/>
            <person name="Marmeisse R."/>
            <person name="Melayah D."/>
            <person name="Montanini B."/>
            <person name="Muratet M."/>
            <person name="Nehls U."/>
            <person name="Niculita-Hirzel H."/>
            <person name="Oudot-Le Secq M.P."/>
            <person name="Peter M."/>
            <person name="Quesneville H."/>
            <person name="Rajashekar B."/>
            <person name="Reich M."/>
            <person name="Rouhier N."/>
            <person name="Schmutz J."/>
            <person name="Yin T."/>
            <person name="Chalot M."/>
            <person name="Henrissat B."/>
            <person name="Kuees U."/>
            <person name="Lucas S."/>
            <person name="Van de Peer Y."/>
            <person name="Podila G.K."/>
            <person name="Polle A."/>
            <person name="Pukkila P.J."/>
            <person name="Richardson P.M."/>
            <person name="Rouze P."/>
            <person name="Sanders I.R."/>
            <person name="Stajich J.E."/>
            <person name="Tunlid A."/>
            <person name="Tuskan G."/>
            <person name="Grigoriev I.V."/>
        </authorList>
    </citation>
    <scope>NUCLEOTIDE SEQUENCE [LARGE SCALE GENOMIC DNA]</scope>
    <source>
        <strain evidence="2">S238N-H82 / ATCC MYA-4686</strain>
    </source>
</reference>
<dbReference type="AlphaFoldDB" id="B0DNK5"/>
<evidence type="ECO:0000313" key="1">
    <source>
        <dbReference type="EMBL" id="EDR03959.1"/>
    </source>
</evidence>
<dbReference type="GeneID" id="6081152"/>
<dbReference type="EMBL" id="DS547121">
    <property type="protein sequence ID" value="EDR03959.1"/>
    <property type="molecule type" value="Genomic_DNA"/>
</dbReference>
<proteinExistence type="predicted"/>
<dbReference type="HOGENOM" id="CLU_2904575_0_0_1"/>
<protein>
    <submittedName>
        <fullName evidence="1">Predicted protein</fullName>
    </submittedName>
</protein>
<dbReference type="RefSeq" id="XP_001885527.1">
    <property type="nucleotide sequence ID" value="XM_001885492.1"/>
</dbReference>
<keyword evidence="2" id="KW-1185">Reference proteome</keyword>
<dbReference type="InParanoid" id="B0DNK5"/>
<evidence type="ECO:0000313" key="2">
    <source>
        <dbReference type="Proteomes" id="UP000001194"/>
    </source>
</evidence>
<dbReference type="Proteomes" id="UP000001194">
    <property type="component" value="Unassembled WGS sequence"/>
</dbReference>
<name>B0DNK5_LACBS</name>